<keyword evidence="1" id="KW-0472">Membrane</keyword>
<dbReference type="RefSeq" id="WP_186953657.1">
    <property type="nucleotide sequence ID" value="NZ_JACOFX010000004.1"/>
</dbReference>
<reference evidence="2 3" key="1">
    <citation type="submission" date="2020-08" db="EMBL/GenBank/DDBJ databases">
        <title>Novel species isolated from subtropical streams in China.</title>
        <authorList>
            <person name="Lu H."/>
        </authorList>
    </citation>
    <scope>NUCLEOTIDE SEQUENCE [LARGE SCALE GENOMIC DNA]</scope>
    <source>
        <strain evidence="2 3">NL8W</strain>
    </source>
</reference>
<gene>
    <name evidence="2" type="ORF">H8L47_11140</name>
</gene>
<dbReference type="EMBL" id="JACOFX010000004">
    <property type="protein sequence ID" value="MBC3908110.1"/>
    <property type="molecule type" value="Genomic_DNA"/>
</dbReference>
<evidence type="ECO:0000313" key="2">
    <source>
        <dbReference type="EMBL" id="MBC3908110.1"/>
    </source>
</evidence>
<organism evidence="2 3">
    <name type="scientific">Undibacterium umbellatum</name>
    <dbReference type="NCBI Taxonomy" id="2762300"/>
    <lineage>
        <taxon>Bacteria</taxon>
        <taxon>Pseudomonadati</taxon>
        <taxon>Pseudomonadota</taxon>
        <taxon>Betaproteobacteria</taxon>
        <taxon>Burkholderiales</taxon>
        <taxon>Oxalobacteraceae</taxon>
        <taxon>Undibacterium</taxon>
    </lineage>
</organism>
<evidence type="ECO:0000256" key="1">
    <source>
        <dbReference type="SAM" id="Phobius"/>
    </source>
</evidence>
<dbReference type="Proteomes" id="UP000646911">
    <property type="component" value="Unassembled WGS sequence"/>
</dbReference>
<protein>
    <submittedName>
        <fullName evidence="2">Uncharacterized protein</fullName>
    </submittedName>
</protein>
<keyword evidence="1" id="KW-0812">Transmembrane</keyword>
<sequence length="199" mass="22530">MLSHERECLQCNTLFNADPAWYHTLSQKWQSLAELIKTTFPNLSEVYKDRLELAEKIIKTPALLTPQERASMIRIPFHLLSPLVERRMAQTHIDLGISLALVGSIFFISIVPVLLMKILPFDEGLIFLACAITALLGIGWQVLTAGNRYVKRRIIPVLGPSLKPLRPTESELKTALAELKADRQKMATRLNIADLQKYL</sequence>
<keyword evidence="1" id="KW-1133">Transmembrane helix</keyword>
<comment type="caution">
    <text evidence="2">The sequence shown here is derived from an EMBL/GenBank/DDBJ whole genome shotgun (WGS) entry which is preliminary data.</text>
</comment>
<keyword evidence="3" id="KW-1185">Reference proteome</keyword>
<feature type="transmembrane region" description="Helical" evidence="1">
    <location>
        <begin position="125"/>
        <end position="143"/>
    </location>
</feature>
<feature type="transmembrane region" description="Helical" evidence="1">
    <location>
        <begin position="95"/>
        <end position="119"/>
    </location>
</feature>
<accession>A0ABR6Z9V3</accession>
<proteinExistence type="predicted"/>
<name>A0ABR6Z9V3_9BURK</name>
<evidence type="ECO:0000313" key="3">
    <source>
        <dbReference type="Proteomes" id="UP000646911"/>
    </source>
</evidence>